<name>A0ABR7WIG2_9ACTN</name>
<dbReference type="Pfam" id="PF11903">
    <property type="entry name" value="ParD_like"/>
    <property type="match status" value="1"/>
</dbReference>
<evidence type="ECO:0000313" key="2">
    <source>
        <dbReference type="Proteomes" id="UP000602395"/>
    </source>
</evidence>
<dbReference type="InterPro" id="IPR021831">
    <property type="entry name" value="ParD-like"/>
</dbReference>
<comment type="caution">
    <text evidence="1">The sequence shown here is derived from an EMBL/GenBank/DDBJ whole genome shotgun (WGS) entry which is preliminary data.</text>
</comment>
<evidence type="ECO:0008006" key="3">
    <source>
        <dbReference type="Google" id="ProtNLM"/>
    </source>
</evidence>
<reference evidence="1 2" key="1">
    <citation type="submission" date="2020-09" db="EMBL/GenBank/DDBJ databases">
        <title>Novel species in genus Gordonia.</title>
        <authorList>
            <person name="Zhang G."/>
        </authorList>
    </citation>
    <scope>NUCLEOTIDE SEQUENCE [LARGE SCALE GENOMIC DNA]</scope>
    <source>
        <strain evidence="1 2">ON-33</strain>
    </source>
</reference>
<accession>A0ABR7WIG2</accession>
<protein>
    <recommendedName>
        <fullName evidence="3">ParD-like antitoxin of type II toxin-antitoxin system</fullName>
    </recommendedName>
</protein>
<dbReference type="RefSeq" id="WP_164310593.1">
    <property type="nucleotide sequence ID" value="NZ_BAABAD010000005.1"/>
</dbReference>
<proteinExistence type="predicted"/>
<sequence length="128" mass="14123">MTRAADKVTRVDADLVDSAIAEGRRQQRTGRQQLEYWARVGRALTTHESASLRRVQDALAGTVATTDLTPDEGRAFNAQVRALVSESLAAADYRHELTERGVTTVSLDEDGRIVEYRPDGTTHVLDVE</sequence>
<organism evidence="1 2">
    <name type="scientific">Gordonia hankookensis</name>
    <dbReference type="NCBI Taxonomy" id="589403"/>
    <lineage>
        <taxon>Bacteria</taxon>
        <taxon>Bacillati</taxon>
        <taxon>Actinomycetota</taxon>
        <taxon>Actinomycetes</taxon>
        <taxon>Mycobacteriales</taxon>
        <taxon>Gordoniaceae</taxon>
        <taxon>Gordonia</taxon>
    </lineage>
</organism>
<keyword evidence="2" id="KW-1185">Reference proteome</keyword>
<evidence type="ECO:0000313" key="1">
    <source>
        <dbReference type="EMBL" id="MBD1322551.1"/>
    </source>
</evidence>
<gene>
    <name evidence="1" type="ORF">IDF66_23475</name>
</gene>
<dbReference type="EMBL" id="JACWMS010000006">
    <property type="protein sequence ID" value="MBD1322551.1"/>
    <property type="molecule type" value="Genomic_DNA"/>
</dbReference>
<dbReference type="Proteomes" id="UP000602395">
    <property type="component" value="Unassembled WGS sequence"/>
</dbReference>